<reference evidence="3" key="1">
    <citation type="journal article" date="2015" name="Nat. Genet.">
        <title>The genome and transcriptome of the zoonotic hookworm Ancylostoma ceylanicum identify infection-specific gene families.</title>
        <authorList>
            <person name="Schwarz E.M."/>
            <person name="Hu Y."/>
            <person name="Antoshechkin I."/>
            <person name="Miller M.M."/>
            <person name="Sternberg P.W."/>
            <person name="Aroian R.V."/>
        </authorList>
    </citation>
    <scope>NUCLEOTIDE SEQUENCE</scope>
    <source>
        <strain evidence="3">HY135</strain>
    </source>
</reference>
<sequence length="125" mass="14683">MNVKLHVHDLHSNGFFLKTSLLTIETMSPRDPDHYHDLQILIVIVMVTPVVTVDELRMFMIRHSWVYWIGFVVFFVSYLTLVCCRSVARSFPFNIVILGIFVSYISFYIYSCNHKNNVGRGYKLF</sequence>
<dbReference type="OrthoDB" id="7933078at2759"/>
<dbReference type="EMBL" id="JARK01001684">
    <property type="protein sequence ID" value="EYB82875.1"/>
    <property type="molecule type" value="Genomic_DNA"/>
</dbReference>
<keyword evidence="1" id="KW-1133">Transmembrane helix</keyword>
<gene>
    <name evidence="2" type="primary">Acey_s0348.g3172</name>
    <name evidence="2" type="ORF">Y032_0348g3172</name>
</gene>
<feature type="transmembrane region" description="Helical" evidence="1">
    <location>
        <begin position="65"/>
        <end position="84"/>
    </location>
</feature>
<protein>
    <recommendedName>
        <fullName evidence="4">Transmembrane protein</fullName>
    </recommendedName>
</protein>
<evidence type="ECO:0000313" key="2">
    <source>
        <dbReference type="EMBL" id="EYB82875.1"/>
    </source>
</evidence>
<proteinExistence type="predicted"/>
<keyword evidence="1" id="KW-0472">Membrane</keyword>
<accession>A0A016RWV6</accession>
<evidence type="ECO:0000313" key="3">
    <source>
        <dbReference type="Proteomes" id="UP000024635"/>
    </source>
</evidence>
<dbReference type="AlphaFoldDB" id="A0A016RWV6"/>
<evidence type="ECO:0008006" key="4">
    <source>
        <dbReference type="Google" id="ProtNLM"/>
    </source>
</evidence>
<keyword evidence="1" id="KW-0812">Transmembrane</keyword>
<organism evidence="2 3">
    <name type="scientific">Ancylostoma ceylanicum</name>
    <dbReference type="NCBI Taxonomy" id="53326"/>
    <lineage>
        <taxon>Eukaryota</taxon>
        <taxon>Metazoa</taxon>
        <taxon>Ecdysozoa</taxon>
        <taxon>Nematoda</taxon>
        <taxon>Chromadorea</taxon>
        <taxon>Rhabditida</taxon>
        <taxon>Rhabditina</taxon>
        <taxon>Rhabditomorpha</taxon>
        <taxon>Strongyloidea</taxon>
        <taxon>Ancylostomatidae</taxon>
        <taxon>Ancylostomatinae</taxon>
        <taxon>Ancylostoma</taxon>
    </lineage>
</organism>
<keyword evidence="3" id="KW-1185">Reference proteome</keyword>
<evidence type="ECO:0000256" key="1">
    <source>
        <dbReference type="SAM" id="Phobius"/>
    </source>
</evidence>
<name>A0A016RWV6_9BILA</name>
<feature type="transmembrane region" description="Helical" evidence="1">
    <location>
        <begin position="35"/>
        <end position="53"/>
    </location>
</feature>
<dbReference type="Proteomes" id="UP000024635">
    <property type="component" value="Unassembled WGS sequence"/>
</dbReference>
<comment type="caution">
    <text evidence="2">The sequence shown here is derived from an EMBL/GenBank/DDBJ whole genome shotgun (WGS) entry which is preliminary data.</text>
</comment>
<feature type="transmembrane region" description="Helical" evidence="1">
    <location>
        <begin position="91"/>
        <end position="110"/>
    </location>
</feature>